<comment type="caution">
    <text evidence="2">The sequence shown here is derived from an EMBL/GenBank/DDBJ whole genome shotgun (WGS) entry which is preliminary data.</text>
</comment>
<evidence type="ECO:0000256" key="1">
    <source>
        <dbReference type="SAM" id="MobiDB-lite"/>
    </source>
</evidence>
<dbReference type="InterPro" id="IPR040521">
    <property type="entry name" value="KDZ"/>
</dbReference>
<feature type="region of interest" description="Disordered" evidence="1">
    <location>
        <begin position="711"/>
        <end position="738"/>
    </location>
</feature>
<gene>
    <name evidence="2" type="ORF">D5F01_LYC24087</name>
</gene>
<keyword evidence="3" id="KW-1185">Reference proteome</keyword>
<evidence type="ECO:0008006" key="4">
    <source>
        <dbReference type="Google" id="ProtNLM"/>
    </source>
</evidence>
<evidence type="ECO:0000313" key="3">
    <source>
        <dbReference type="Proteomes" id="UP000424527"/>
    </source>
</evidence>
<feature type="region of interest" description="Disordered" evidence="1">
    <location>
        <begin position="546"/>
        <end position="567"/>
    </location>
</feature>
<organism evidence="2 3">
    <name type="scientific">Larimichthys crocea</name>
    <name type="common">Large yellow croaker</name>
    <name type="synonym">Pseudosciaena crocea</name>
    <dbReference type="NCBI Taxonomy" id="215358"/>
    <lineage>
        <taxon>Eukaryota</taxon>
        <taxon>Metazoa</taxon>
        <taxon>Chordata</taxon>
        <taxon>Craniata</taxon>
        <taxon>Vertebrata</taxon>
        <taxon>Euteleostomi</taxon>
        <taxon>Actinopterygii</taxon>
        <taxon>Neopterygii</taxon>
        <taxon>Teleostei</taxon>
        <taxon>Neoteleostei</taxon>
        <taxon>Acanthomorphata</taxon>
        <taxon>Eupercaria</taxon>
        <taxon>Sciaenidae</taxon>
        <taxon>Larimichthys</taxon>
    </lineage>
</organism>
<name>A0A6G0HFW0_LARCR</name>
<reference evidence="2 3" key="1">
    <citation type="submission" date="2019-07" db="EMBL/GenBank/DDBJ databases">
        <title>Chromosome genome assembly for large yellow croaker.</title>
        <authorList>
            <person name="Xiao S."/>
        </authorList>
    </citation>
    <scope>NUCLEOTIDE SEQUENCE [LARGE SCALE GENOMIC DNA]</scope>
    <source>
        <strain evidence="2">JMULYC20181020</strain>
        <tissue evidence="2">Muscle</tissue>
    </source>
</reference>
<evidence type="ECO:0000313" key="2">
    <source>
        <dbReference type="EMBL" id="KAE8277875.1"/>
    </source>
</evidence>
<dbReference type="PANTHER" id="PTHR33104:SF2">
    <property type="entry name" value="CXC3 LIKE CYSTEINE CLUSTER DOMAIN-CONTAINING PROTEIN"/>
    <property type="match status" value="1"/>
</dbReference>
<feature type="region of interest" description="Disordered" evidence="1">
    <location>
        <begin position="20"/>
        <end position="48"/>
    </location>
</feature>
<dbReference type="Proteomes" id="UP000424527">
    <property type="component" value="Unassembled WGS sequence"/>
</dbReference>
<dbReference type="EMBL" id="REGW02000099">
    <property type="protein sequence ID" value="KAE8277875.1"/>
    <property type="molecule type" value="Genomic_DNA"/>
</dbReference>
<sequence>MESLQEWMEKGKTLADELEAKAKARNPPKKRKQKGAEGFKVTWRKRDRNGNIIPQHVRKNRSVKPSGSRELPRVEELHEDEIPPAVPNLDQRLQILRDLLSSVTVPASPEVEETPTMSAWTQRQLTAQRRFRAAMPELLNCKLAAETVTKKFCEKCKTADAVVRCLDCVPSGTQFLCPACDSTVHKKHVFHDREAMTDGFFQPIPPTSSVMIDQSGQHQLAEQVCVLPIPLPLQVCTCGTDQDFTIVPGKQTVLVTINEMKLASPALSQQAFLRMLEHRSLSTGRMGSICGDTFHRAFREFAFCNFKKDDLCQVEPFKCPACTPDMLAICADGNRKHYRFKKSKGFTCNTIFGHCIYFQRTGHDVCGPATFTAARETSQKSRAKVDEEGLEIAVCRHGILLQGLNHYRGEIYAYPLFLQKELAETANVTFFCMDITCRYWPYMEKMAEKLPELQSLTEMKPFLSVMHAKAHTGKCETTQRAELEAANLLNLKQELNISQEDTEQWVEDVKQWAATERPGADRSHEELQREIDDMIYSLRRKKHDLYRQNDSNKTRQRKRRRLTESKKKLRERIMQYNDAAAEKNDIDAACSLSEDVILPWDVQGDVVSLRSKRRLFDQVMLVRRMDEERLIIVKEMTQHCHYLRKSLDKLDHLLHCMDEDTKNHMSSAEITEEGYRGLQCCLLHKRHLLQKKLSTVTSTYALLDASSSFTLPLDEGKEEGEEKEEEESEEDDTSSDEE</sequence>
<accession>A0A6G0HFW0</accession>
<protein>
    <recommendedName>
        <fullName evidence="4">CxC3 like cysteine cluster domain-containing protein</fullName>
    </recommendedName>
</protein>
<feature type="compositionally biased region" description="Basic residues" evidence="1">
    <location>
        <begin position="23"/>
        <end position="33"/>
    </location>
</feature>
<dbReference type="CDD" id="cd19757">
    <property type="entry name" value="Bbox1"/>
    <property type="match status" value="1"/>
</dbReference>
<dbReference type="AlphaFoldDB" id="A0A6G0HFW0"/>
<proteinExistence type="predicted"/>
<feature type="compositionally biased region" description="Acidic residues" evidence="1">
    <location>
        <begin position="716"/>
        <end position="738"/>
    </location>
</feature>
<dbReference type="Pfam" id="PF18758">
    <property type="entry name" value="KDZ"/>
    <property type="match status" value="1"/>
</dbReference>
<dbReference type="PANTHER" id="PTHR33104">
    <property type="entry name" value="SI:DKEY-29D5.2"/>
    <property type="match status" value="1"/>
</dbReference>